<dbReference type="EMBL" id="JAWWNJ010000102">
    <property type="protein sequence ID" value="KAK6995665.1"/>
    <property type="molecule type" value="Genomic_DNA"/>
</dbReference>
<comment type="caution">
    <text evidence="4">The sequence shown here is derived from an EMBL/GenBank/DDBJ whole genome shotgun (WGS) entry which is preliminary data.</text>
</comment>
<protein>
    <submittedName>
        <fullName evidence="4">WD40 repeat-like protein</fullName>
    </submittedName>
</protein>
<evidence type="ECO:0000256" key="1">
    <source>
        <dbReference type="ARBA" id="ARBA00022737"/>
    </source>
</evidence>
<dbReference type="InterPro" id="IPR035892">
    <property type="entry name" value="C2_domain_sf"/>
</dbReference>
<sequence>MALTILGASFIVSLSRFHSVENLVEAHLARFRKIAKSLCQGVWWQSSHLSNTLVKGNIKPTWNESFDLTSPSSSTLTFRLFHDAPGPDVRIAEAEISVGELRQCLPNEAGVVRIKLQAAKEVLGRLCVSVRAITGDKAIEQMSEEASRLELRPLVGDTLLCVAAVEGLNSGVKLSGALSGIHPYANVAWKVLTSVYKIVQNQREADEKVVKLVEAISRLYSFAKDVDTVVNKSKPVEETILRITMQTMECALLIREHLGHGFVGTFEPGRIAQTSILGAGQRIDQMAAELLRLEDEFDRGLASKQPLSLLRLWAKSSNWVQITILFRDFVLFAKRSVKIPVFWMISEAPVTFPAPKPKSSGFLAWLDRARPPSQPVYLSTFAGLVVSGHSSASHAMTWLEVIRSSCFTLLHMAHPHIERAICMALSRDINLKAPLENQFLELLFGPLESVKEHLIGPFIIVIDALDECADHSLDILSKLIVNFFTKLPAAVRFFVISRPDIDIARVFRHQAAVQERTLDITAAEHNDISMYIRDRLTTIRQQHGLSHTWPEENIVRQLIDLSGNLFIWAATALDFVGGKKSFQPRTSTRLENLLQTPFKTGNLDQLYTLALASDGDWQDQEFKGPATAVLAAIVFAQSPMTDSMMDAILGFDNGTAARVLEFLGSVIQWSAGQPARTLHASFADFLVGSQRVNEPWFFDVSMAKKSLASGCFMVLQKHLKFNICQSPDSHLLNSEVPGLIETAKSQLSPALKYASRRFLFWLEVLSILQEVVFAVQILEIAQMYVLVRGGCYTGRRIQ</sequence>
<keyword evidence="1" id="KW-0677">Repeat</keyword>
<gene>
    <name evidence="4" type="ORF">R3P38DRAFT_2800841</name>
</gene>
<accession>A0AAV9ZXN1</accession>
<feature type="domain" description="C2" evidence="2">
    <location>
        <begin position="51"/>
        <end position="102"/>
    </location>
</feature>
<dbReference type="PANTHER" id="PTHR10039:SF14">
    <property type="entry name" value="NACHT DOMAIN-CONTAINING PROTEIN"/>
    <property type="match status" value="1"/>
</dbReference>
<dbReference type="InterPro" id="IPR000008">
    <property type="entry name" value="C2_dom"/>
</dbReference>
<dbReference type="Pfam" id="PF00168">
    <property type="entry name" value="C2"/>
    <property type="match status" value="1"/>
</dbReference>
<dbReference type="SUPFAM" id="SSF49562">
    <property type="entry name" value="C2 domain (Calcium/lipid-binding domain, CaLB)"/>
    <property type="match status" value="1"/>
</dbReference>
<dbReference type="PANTHER" id="PTHR10039">
    <property type="entry name" value="AMELOGENIN"/>
    <property type="match status" value="1"/>
</dbReference>
<evidence type="ECO:0000259" key="2">
    <source>
        <dbReference type="Pfam" id="PF00168"/>
    </source>
</evidence>
<dbReference type="Pfam" id="PF24883">
    <property type="entry name" value="NPHP3_N"/>
    <property type="match status" value="1"/>
</dbReference>
<evidence type="ECO:0000313" key="5">
    <source>
        <dbReference type="Proteomes" id="UP001362999"/>
    </source>
</evidence>
<dbReference type="Proteomes" id="UP001362999">
    <property type="component" value="Unassembled WGS sequence"/>
</dbReference>
<keyword evidence="5" id="KW-1185">Reference proteome</keyword>
<proteinExistence type="predicted"/>
<dbReference type="Gene3D" id="2.60.40.150">
    <property type="entry name" value="C2 domain"/>
    <property type="match status" value="1"/>
</dbReference>
<organism evidence="4 5">
    <name type="scientific">Favolaschia claudopus</name>
    <dbReference type="NCBI Taxonomy" id="2862362"/>
    <lineage>
        <taxon>Eukaryota</taxon>
        <taxon>Fungi</taxon>
        <taxon>Dikarya</taxon>
        <taxon>Basidiomycota</taxon>
        <taxon>Agaricomycotina</taxon>
        <taxon>Agaricomycetes</taxon>
        <taxon>Agaricomycetidae</taxon>
        <taxon>Agaricales</taxon>
        <taxon>Marasmiineae</taxon>
        <taxon>Mycenaceae</taxon>
        <taxon>Favolaschia</taxon>
    </lineage>
</organism>
<feature type="domain" description="Nephrocystin 3-like N-terminal" evidence="3">
    <location>
        <begin position="399"/>
        <end position="498"/>
    </location>
</feature>
<evidence type="ECO:0000313" key="4">
    <source>
        <dbReference type="EMBL" id="KAK6995665.1"/>
    </source>
</evidence>
<reference evidence="4 5" key="1">
    <citation type="journal article" date="2024" name="J Genomics">
        <title>Draft genome sequencing and assembly of Favolaschia claudopus CIRM-BRFM 2984 isolated from oak limbs.</title>
        <authorList>
            <person name="Navarro D."/>
            <person name="Drula E."/>
            <person name="Chaduli D."/>
            <person name="Cazenave R."/>
            <person name="Ahrendt S."/>
            <person name="Wang J."/>
            <person name="Lipzen A."/>
            <person name="Daum C."/>
            <person name="Barry K."/>
            <person name="Grigoriev I.V."/>
            <person name="Favel A."/>
            <person name="Rosso M.N."/>
            <person name="Martin F."/>
        </authorList>
    </citation>
    <scope>NUCLEOTIDE SEQUENCE [LARGE SCALE GENOMIC DNA]</scope>
    <source>
        <strain evidence="4 5">CIRM-BRFM 2984</strain>
    </source>
</reference>
<evidence type="ECO:0000259" key="3">
    <source>
        <dbReference type="Pfam" id="PF24883"/>
    </source>
</evidence>
<dbReference type="CDD" id="cd00030">
    <property type="entry name" value="C2"/>
    <property type="match status" value="1"/>
</dbReference>
<dbReference type="AlphaFoldDB" id="A0AAV9ZXN1"/>
<name>A0AAV9ZXN1_9AGAR</name>
<dbReference type="InterPro" id="IPR056884">
    <property type="entry name" value="NPHP3-like_N"/>
</dbReference>